<dbReference type="InterPro" id="IPR013170">
    <property type="entry name" value="mRNA_splic_Cwf21_dom"/>
</dbReference>
<dbReference type="PANTHER" id="PTHR36562:SF5">
    <property type="entry name" value="SERINE_ARGININE REPETITIVE MATRIX 2"/>
    <property type="match status" value="1"/>
</dbReference>
<organism evidence="9 10">
    <name type="scientific">Jimgerdemannia flammicorona</name>
    <dbReference type="NCBI Taxonomy" id="994334"/>
    <lineage>
        <taxon>Eukaryota</taxon>
        <taxon>Fungi</taxon>
        <taxon>Fungi incertae sedis</taxon>
        <taxon>Mucoromycota</taxon>
        <taxon>Mucoromycotina</taxon>
        <taxon>Endogonomycetes</taxon>
        <taxon>Endogonales</taxon>
        <taxon>Endogonaceae</taxon>
        <taxon>Jimgerdemannia</taxon>
    </lineage>
</organism>
<evidence type="ECO:0000259" key="8">
    <source>
        <dbReference type="SMART" id="SM01115"/>
    </source>
</evidence>
<evidence type="ECO:0000256" key="4">
    <source>
        <dbReference type="ARBA" id="ARBA00022728"/>
    </source>
</evidence>
<dbReference type="InterPro" id="IPR051372">
    <property type="entry name" value="CWC21"/>
</dbReference>
<comment type="caution">
    <text evidence="9">The sequence shown here is derived from an EMBL/GenBank/DDBJ whole genome shotgun (WGS) entry which is preliminary data.</text>
</comment>
<dbReference type="AlphaFoldDB" id="A0A433Q472"/>
<feature type="region of interest" description="Disordered" evidence="7">
    <location>
        <begin position="305"/>
        <end position="325"/>
    </location>
</feature>
<dbReference type="SMART" id="SM01115">
    <property type="entry name" value="cwf21"/>
    <property type="match status" value="1"/>
</dbReference>
<accession>A0A433Q472</accession>
<evidence type="ECO:0000256" key="1">
    <source>
        <dbReference type="ARBA" id="ARBA00004123"/>
    </source>
</evidence>
<feature type="compositionally biased region" description="Basic and acidic residues" evidence="7">
    <location>
        <begin position="151"/>
        <end position="201"/>
    </location>
</feature>
<keyword evidence="4" id="KW-0747">Spliceosome</keyword>
<dbReference type="Gene3D" id="6.10.140.420">
    <property type="match status" value="1"/>
</dbReference>
<keyword evidence="5" id="KW-0508">mRNA splicing</keyword>
<dbReference type="GO" id="GO:0006397">
    <property type="term" value="P:mRNA processing"/>
    <property type="evidence" value="ECO:0007669"/>
    <property type="project" value="UniProtKB-KW"/>
</dbReference>
<dbReference type="GO" id="GO:0005681">
    <property type="term" value="C:spliceosomal complex"/>
    <property type="evidence" value="ECO:0007669"/>
    <property type="project" value="UniProtKB-KW"/>
</dbReference>
<evidence type="ECO:0000256" key="5">
    <source>
        <dbReference type="ARBA" id="ARBA00023187"/>
    </source>
</evidence>
<evidence type="ECO:0000313" key="10">
    <source>
        <dbReference type="Proteomes" id="UP000274822"/>
    </source>
</evidence>
<feature type="region of interest" description="Disordered" evidence="7">
    <location>
        <begin position="151"/>
        <end position="286"/>
    </location>
</feature>
<sequence length="325" mass="37455">MYNGIGLQTARGSGTNGYVVRNLSHVRPRENPVQYASLDKGPAIRQPNQEILLHDRKRQVEIKCIALQTELEEKGYVPCISYYIEEKVDELRQELLARIEEVQLKDAKSLQEHETHQLSQAKQAENAKMMRAFNIDRDDYVEGASFDRELQERKKQERIAKRVADEERRRKQAEERKEEEKRLQEQRRKGSKKEEKEEKVNKNHTINSGSGSESDESDDSKSDRGRKLKVRSPARPSKKQSRRSPSRSKSGSDASRSRSYSRGRGRGRGRDRSPSRSRSGSRNWAALERVKVTVEVPAAEMRCWKEQGHKKRQVAPAAASERFGD</sequence>
<keyword evidence="3" id="KW-0507">mRNA processing</keyword>
<evidence type="ECO:0000313" key="9">
    <source>
        <dbReference type="EMBL" id="RUS24605.1"/>
    </source>
</evidence>
<comment type="similarity">
    <text evidence="2">Belongs to the CWC21 family.</text>
</comment>
<dbReference type="Pfam" id="PF08312">
    <property type="entry name" value="cwf21"/>
    <property type="match status" value="1"/>
</dbReference>
<dbReference type="GO" id="GO:0008380">
    <property type="term" value="P:RNA splicing"/>
    <property type="evidence" value="ECO:0007669"/>
    <property type="project" value="UniProtKB-KW"/>
</dbReference>
<dbReference type="Proteomes" id="UP000274822">
    <property type="component" value="Unassembled WGS sequence"/>
</dbReference>
<feature type="compositionally biased region" description="Basic residues" evidence="7">
    <location>
        <begin position="226"/>
        <end position="246"/>
    </location>
</feature>
<proteinExistence type="inferred from homology"/>
<dbReference type="EMBL" id="RBNJ01015489">
    <property type="protein sequence ID" value="RUS24605.1"/>
    <property type="molecule type" value="Genomic_DNA"/>
</dbReference>
<feature type="non-terminal residue" evidence="9">
    <location>
        <position position="325"/>
    </location>
</feature>
<feature type="domain" description="CWF21" evidence="8">
    <location>
        <begin position="52"/>
        <end position="100"/>
    </location>
</feature>
<feature type="compositionally biased region" description="Low complexity" evidence="7">
    <location>
        <begin position="247"/>
        <end position="258"/>
    </location>
</feature>
<comment type="subcellular location">
    <subcellularLocation>
        <location evidence="1">Nucleus</location>
    </subcellularLocation>
</comment>
<protein>
    <recommendedName>
        <fullName evidence="8">CWF21 domain-containing protein</fullName>
    </recommendedName>
</protein>
<dbReference type="CDD" id="cd21373">
    <property type="entry name" value="cwf21_SRRM2-like"/>
    <property type="match status" value="1"/>
</dbReference>
<evidence type="ECO:0000256" key="2">
    <source>
        <dbReference type="ARBA" id="ARBA00005954"/>
    </source>
</evidence>
<evidence type="ECO:0000256" key="3">
    <source>
        <dbReference type="ARBA" id="ARBA00022664"/>
    </source>
</evidence>
<gene>
    <name evidence="9" type="ORF">BC938DRAFT_473333</name>
</gene>
<dbReference type="PANTHER" id="PTHR36562">
    <property type="entry name" value="SERINE/ARGININE REPETITIVE MATRIX 2"/>
    <property type="match status" value="1"/>
</dbReference>
<keyword evidence="6" id="KW-0539">Nucleus</keyword>
<keyword evidence="10" id="KW-1185">Reference proteome</keyword>
<name>A0A433Q472_9FUNG</name>
<evidence type="ECO:0000256" key="7">
    <source>
        <dbReference type="SAM" id="MobiDB-lite"/>
    </source>
</evidence>
<reference evidence="9 10" key="1">
    <citation type="journal article" date="2018" name="New Phytol.">
        <title>Phylogenomics of Endogonaceae and evolution of mycorrhizas within Mucoromycota.</title>
        <authorList>
            <person name="Chang Y."/>
            <person name="Desiro A."/>
            <person name="Na H."/>
            <person name="Sandor L."/>
            <person name="Lipzen A."/>
            <person name="Clum A."/>
            <person name="Barry K."/>
            <person name="Grigoriev I.V."/>
            <person name="Martin F.M."/>
            <person name="Stajich J.E."/>
            <person name="Smith M.E."/>
            <person name="Bonito G."/>
            <person name="Spatafora J.W."/>
        </authorList>
    </citation>
    <scope>NUCLEOTIDE SEQUENCE [LARGE SCALE GENOMIC DNA]</scope>
    <source>
        <strain evidence="9 10">AD002</strain>
    </source>
</reference>
<evidence type="ECO:0000256" key="6">
    <source>
        <dbReference type="ARBA" id="ARBA00023242"/>
    </source>
</evidence>